<protein>
    <submittedName>
        <fullName evidence="2">Uncharacterized protein</fullName>
    </submittedName>
</protein>
<keyword evidence="1" id="KW-0472">Membrane</keyword>
<organism evidence="2 3">
    <name type="scientific">Aquipseudomonas alcaligenes</name>
    <name type="common">Pseudomonas alcaligenes</name>
    <dbReference type="NCBI Taxonomy" id="43263"/>
    <lineage>
        <taxon>Bacteria</taxon>
        <taxon>Pseudomonadati</taxon>
        <taxon>Pseudomonadota</taxon>
        <taxon>Gammaproteobacteria</taxon>
        <taxon>Pseudomonadales</taxon>
        <taxon>Pseudomonadaceae</taxon>
        <taxon>Aquipseudomonas</taxon>
    </lineage>
</organism>
<name>A0A1N6XFI6_AQUAC</name>
<sequence length="120" mass="13642">MSASKVKCQCCGKLMVPTVLRTRGLFVGWKYGWFFGGGKPYSSCCPFCLSEEWDGKRDIRETMLWRHIGFILAVIAFFLIFMLASQANSVVMTHYNFDFGIFGVIASFAGAIGFYKWFTK</sequence>
<keyword evidence="1" id="KW-1133">Transmembrane helix</keyword>
<evidence type="ECO:0000313" key="2">
    <source>
        <dbReference type="EMBL" id="SIR01063.1"/>
    </source>
</evidence>
<evidence type="ECO:0000256" key="1">
    <source>
        <dbReference type="SAM" id="Phobius"/>
    </source>
</evidence>
<proteinExistence type="predicted"/>
<dbReference type="RefSeq" id="WP_139332624.1">
    <property type="nucleotide sequence ID" value="NZ_FTMP01000012.1"/>
</dbReference>
<dbReference type="Proteomes" id="UP000185841">
    <property type="component" value="Unassembled WGS sequence"/>
</dbReference>
<dbReference type="AlphaFoldDB" id="A0A1N6XFI6"/>
<gene>
    <name evidence="2" type="ORF">SAMN05878282_112125</name>
</gene>
<keyword evidence="1" id="KW-0812">Transmembrane</keyword>
<accession>A0A1N6XFI6</accession>
<evidence type="ECO:0000313" key="3">
    <source>
        <dbReference type="Proteomes" id="UP000185841"/>
    </source>
</evidence>
<dbReference type="EMBL" id="FTMP01000012">
    <property type="protein sequence ID" value="SIR01063.1"/>
    <property type="molecule type" value="Genomic_DNA"/>
</dbReference>
<feature type="transmembrane region" description="Helical" evidence="1">
    <location>
        <begin position="64"/>
        <end position="87"/>
    </location>
</feature>
<reference evidence="2 3" key="1">
    <citation type="submission" date="2017-01" db="EMBL/GenBank/DDBJ databases">
        <authorList>
            <person name="Mah S.A."/>
            <person name="Swanson W.J."/>
            <person name="Moy G.W."/>
            <person name="Vacquier V.D."/>
        </authorList>
    </citation>
    <scope>NUCLEOTIDE SEQUENCE [LARGE SCALE GENOMIC DNA]</scope>
    <source>
        <strain evidence="2 3">RU36E</strain>
    </source>
</reference>
<feature type="transmembrane region" description="Helical" evidence="1">
    <location>
        <begin position="99"/>
        <end position="118"/>
    </location>
</feature>